<name>A0A9X3CJF2_9VIBR</name>
<keyword evidence="2" id="KW-0808">Transferase</keyword>
<dbReference type="Gene3D" id="3.40.50.150">
    <property type="entry name" value="Vaccinia Virus protein VP39"/>
    <property type="match status" value="1"/>
</dbReference>
<evidence type="ECO:0000313" key="2">
    <source>
        <dbReference type="EMBL" id="MCW8344492.1"/>
    </source>
</evidence>
<keyword evidence="2" id="KW-0489">Methyltransferase</keyword>
<protein>
    <submittedName>
        <fullName evidence="2">Class I SAM-dependent methyltransferase</fullName>
    </submittedName>
</protein>
<proteinExistence type="predicted"/>
<comment type="caution">
    <text evidence="2">The sequence shown here is derived from an EMBL/GenBank/DDBJ whole genome shotgun (WGS) entry which is preliminary data.</text>
</comment>
<dbReference type="PANTHER" id="PTHR43861:SF1">
    <property type="entry name" value="TRANS-ACONITATE 2-METHYLTRANSFERASE"/>
    <property type="match status" value="1"/>
</dbReference>
<evidence type="ECO:0000313" key="3">
    <source>
        <dbReference type="Proteomes" id="UP001155587"/>
    </source>
</evidence>
<dbReference type="InterPro" id="IPR013216">
    <property type="entry name" value="Methyltransf_11"/>
</dbReference>
<evidence type="ECO:0000259" key="1">
    <source>
        <dbReference type="Pfam" id="PF08241"/>
    </source>
</evidence>
<accession>A0A9X3CJF2</accession>
<dbReference type="GO" id="GO:0008757">
    <property type="term" value="F:S-adenosylmethionine-dependent methyltransferase activity"/>
    <property type="evidence" value="ECO:0007669"/>
    <property type="project" value="InterPro"/>
</dbReference>
<dbReference type="EMBL" id="JAKRRY010000001">
    <property type="protein sequence ID" value="MCW8344492.1"/>
    <property type="molecule type" value="Genomic_DNA"/>
</dbReference>
<dbReference type="Proteomes" id="UP001155587">
    <property type="component" value="Unassembled WGS sequence"/>
</dbReference>
<dbReference type="InterPro" id="IPR029063">
    <property type="entry name" value="SAM-dependent_MTases_sf"/>
</dbReference>
<dbReference type="CDD" id="cd02440">
    <property type="entry name" value="AdoMet_MTases"/>
    <property type="match status" value="1"/>
</dbReference>
<reference evidence="2" key="1">
    <citation type="submission" date="2022-02" db="EMBL/GenBank/DDBJ databases">
        <title>Vibrio sp. nov, a new bacterium isolated from seawater.</title>
        <authorList>
            <person name="Yuan Y."/>
        </authorList>
    </citation>
    <scope>NUCLEOTIDE SEQUENCE</scope>
    <source>
        <strain evidence="2">ZSDZ65</strain>
    </source>
</reference>
<dbReference type="PANTHER" id="PTHR43861">
    <property type="entry name" value="TRANS-ACONITATE 2-METHYLTRANSFERASE-RELATED"/>
    <property type="match status" value="1"/>
</dbReference>
<gene>
    <name evidence="2" type="ORF">MD535_00430</name>
</gene>
<organism evidence="2 3">
    <name type="scientific">Vibrio qingdaonensis</name>
    <dbReference type="NCBI Taxonomy" id="2829491"/>
    <lineage>
        <taxon>Bacteria</taxon>
        <taxon>Pseudomonadati</taxon>
        <taxon>Pseudomonadota</taxon>
        <taxon>Gammaproteobacteria</taxon>
        <taxon>Vibrionales</taxon>
        <taxon>Vibrionaceae</taxon>
        <taxon>Vibrio</taxon>
    </lineage>
</organism>
<dbReference type="Pfam" id="PF08241">
    <property type="entry name" value="Methyltransf_11"/>
    <property type="match status" value="1"/>
</dbReference>
<feature type="domain" description="Methyltransferase type 11" evidence="1">
    <location>
        <begin position="43"/>
        <end position="137"/>
    </location>
</feature>
<dbReference type="AlphaFoldDB" id="A0A9X3CJF2"/>
<dbReference type="RefSeq" id="WP_265672918.1">
    <property type="nucleotide sequence ID" value="NZ_JAKRRY010000001.1"/>
</dbReference>
<dbReference type="GO" id="GO:0032259">
    <property type="term" value="P:methylation"/>
    <property type="evidence" value="ECO:0007669"/>
    <property type="project" value="UniProtKB-KW"/>
</dbReference>
<sequence length="233" mass="26287">MGKMYTEFATQYDEAIQNNAYNALYERPTTLTLVGDVNGKTVLDLGCGPGIYAKIFIEQGANVTAVDASEDMVSITKNKLQDTVDAYRQDLSHGLPKERDGTFDVVVCPLMIHYLEDLTLLFSDISRVLKSNGIFVFSTHHPIIDFDPSDLNSNYFAVENITEDWDTTGEPVEVSFFRRSLTSIFSTLSECGFTMERFSEGVPDIKMKSVAPETYERLSRRPNFVFIRARKAQ</sequence>
<keyword evidence="3" id="KW-1185">Reference proteome</keyword>
<dbReference type="SUPFAM" id="SSF53335">
    <property type="entry name" value="S-adenosyl-L-methionine-dependent methyltransferases"/>
    <property type="match status" value="1"/>
</dbReference>